<evidence type="ECO:0000313" key="3">
    <source>
        <dbReference type="Proteomes" id="UP000627984"/>
    </source>
</evidence>
<feature type="compositionally biased region" description="Basic residues" evidence="1">
    <location>
        <begin position="35"/>
        <end position="44"/>
    </location>
</feature>
<reference evidence="2" key="2">
    <citation type="submission" date="2022-09" db="EMBL/GenBank/DDBJ databases">
        <authorList>
            <person name="Sun Q."/>
            <person name="Ohkuma M."/>
        </authorList>
    </citation>
    <scope>NUCLEOTIDE SEQUENCE</scope>
    <source>
        <strain evidence="2">JCM 3093</strain>
    </source>
</reference>
<organism evidence="2 3">
    <name type="scientific">Planomonospora parontospora</name>
    <dbReference type="NCBI Taxonomy" id="58119"/>
    <lineage>
        <taxon>Bacteria</taxon>
        <taxon>Bacillati</taxon>
        <taxon>Actinomycetota</taxon>
        <taxon>Actinomycetes</taxon>
        <taxon>Streptosporangiales</taxon>
        <taxon>Streptosporangiaceae</taxon>
        <taxon>Planomonospora</taxon>
    </lineage>
</organism>
<evidence type="ECO:0000313" key="2">
    <source>
        <dbReference type="EMBL" id="GGK59591.1"/>
    </source>
</evidence>
<evidence type="ECO:0000256" key="1">
    <source>
        <dbReference type="SAM" id="MobiDB-lite"/>
    </source>
</evidence>
<dbReference type="AlphaFoldDB" id="A0AA37BEH1"/>
<proteinExistence type="predicted"/>
<feature type="region of interest" description="Disordered" evidence="1">
    <location>
        <begin position="31"/>
        <end position="51"/>
    </location>
</feature>
<dbReference type="Proteomes" id="UP000627984">
    <property type="component" value="Unassembled WGS sequence"/>
</dbReference>
<sequence>MPTSTCRTFPDSLTYAPTTVALTPTVTVVTDATSHHTHRRRRRGFTGSAGLGGASVDPLLTSCLQRGGTGLRAGFLT</sequence>
<name>A0AA37BEH1_9ACTN</name>
<reference evidence="2" key="1">
    <citation type="journal article" date="2014" name="Int. J. Syst. Evol. Microbiol.">
        <title>Complete genome sequence of Corynebacterium casei LMG S-19264T (=DSM 44701T), isolated from a smear-ripened cheese.</title>
        <authorList>
            <consortium name="US DOE Joint Genome Institute (JGI-PGF)"/>
            <person name="Walter F."/>
            <person name="Albersmeier A."/>
            <person name="Kalinowski J."/>
            <person name="Ruckert C."/>
        </authorList>
    </citation>
    <scope>NUCLEOTIDE SEQUENCE</scope>
    <source>
        <strain evidence="2">JCM 3093</strain>
    </source>
</reference>
<gene>
    <name evidence="2" type="ORF">GCM10010126_18920</name>
</gene>
<dbReference type="EMBL" id="BMQD01000005">
    <property type="protein sequence ID" value="GGK59591.1"/>
    <property type="molecule type" value="Genomic_DNA"/>
</dbReference>
<comment type="caution">
    <text evidence="2">The sequence shown here is derived from an EMBL/GenBank/DDBJ whole genome shotgun (WGS) entry which is preliminary data.</text>
</comment>
<accession>A0AA37BEH1</accession>
<protein>
    <submittedName>
        <fullName evidence="2">Uncharacterized protein</fullName>
    </submittedName>
</protein>